<dbReference type="STRING" id="658196.A0A397SR47"/>
<evidence type="ECO:0000313" key="4">
    <source>
        <dbReference type="Proteomes" id="UP000265703"/>
    </source>
</evidence>
<evidence type="ECO:0000256" key="2">
    <source>
        <dbReference type="SAM" id="MobiDB-lite"/>
    </source>
</evidence>
<keyword evidence="4" id="KW-1185">Reference proteome</keyword>
<evidence type="ECO:0000256" key="1">
    <source>
        <dbReference type="SAM" id="Coils"/>
    </source>
</evidence>
<comment type="caution">
    <text evidence="3">The sequence shown here is derived from an EMBL/GenBank/DDBJ whole genome shotgun (WGS) entry which is preliminary data.</text>
</comment>
<sequence>MEYHSTGSPTARLGGSVPNPTDLSRRLLSTQQAQDAADSTSDNEGVTTPTSRSRINSVTRFDITPGTPFWGSFSPAPRSPVLIQCCCRREDCQNLLVFLDNTRSMESELRLAAEVGQALLQKHELYQKDMANFQSALEHQCARAEQKVQELDELVHELEDTQRVLTRERDDALRQKNILEEVKFFSV</sequence>
<proteinExistence type="predicted"/>
<gene>
    <name evidence="3" type="ORF">C1645_233009</name>
</gene>
<dbReference type="EMBL" id="QKYT01000254">
    <property type="protein sequence ID" value="RIA88640.1"/>
    <property type="molecule type" value="Genomic_DNA"/>
</dbReference>
<dbReference type="OrthoDB" id="2432910at2759"/>
<evidence type="ECO:0000313" key="3">
    <source>
        <dbReference type="EMBL" id="RIA88640.1"/>
    </source>
</evidence>
<dbReference type="AlphaFoldDB" id="A0A397SR47"/>
<dbReference type="Proteomes" id="UP000265703">
    <property type="component" value="Unassembled WGS sequence"/>
</dbReference>
<keyword evidence="1" id="KW-0175">Coiled coil</keyword>
<feature type="region of interest" description="Disordered" evidence="2">
    <location>
        <begin position="1"/>
        <end position="55"/>
    </location>
</feature>
<reference evidence="3 4" key="1">
    <citation type="submission" date="2018-06" db="EMBL/GenBank/DDBJ databases">
        <title>Comparative genomics reveals the genomic features of Rhizophagus irregularis, R. cerebriforme, R. diaphanum and Gigaspora rosea, and their symbiotic lifestyle signature.</title>
        <authorList>
            <person name="Morin E."/>
            <person name="San Clemente H."/>
            <person name="Chen E.C.H."/>
            <person name="De La Providencia I."/>
            <person name="Hainaut M."/>
            <person name="Kuo A."/>
            <person name="Kohler A."/>
            <person name="Murat C."/>
            <person name="Tang N."/>
            <person name="Roy S."/>
            <person name="Loubradou J."/>
            <person name="Henrissat B."/>
            <person name="Grigoriev I.V."/>
            <person name="Corradi N."/>
            <person name="Roux C."/>
            <person name="Martin F.M."/>
        </authorList>
    </citation>
    <scope>NUCLEOTIDE SEQUENCE [LARGE SCALE GENOMIC DNA]</scope>
    <source>
        <strain evidence="3 4">DAOM 227022</strain>
    </source>
</reference>
<name>A0A397SR47_9GLOM</name>
<organism evidence="3 4">
    <name type="scientific">Glomus cerebriforme</name>
    <dbReference type="NCBI Taxonomy" id="658196"/>
    <lineage>
        <taxon>Eukaryota</taxon>
        <taxon>Fungi</taxon>
        <taxon>Fungi incertae sedis</taxon>
        <taxon>Mucoromycota</taxon>
        <taxon>Glomeromycotina</taxon>
        <taxon>Glomeromycetes</taxon>
        <taxon>Glomerales</taxon>
        <taxon>Glomeraceae</taxon>
        <taxon>Glomus</taxon>
    </lineage>
</organism>
<accession>A0A397SR47</accession>
<protein>
    <submittedName>
        <fullName evidence="3">Uncharacterized protein</fullName>
    </submittedName>
</protein>
<feature type="coiled-coil region" evidence="1">
    <location>
        <begin position="134"/>
        <end position="175"/>
    </location>
</feature>
<feature type="compositionally biased region" description="Polar residues" evidence="2">
    <location>
        <begin position="18"/>
        <end position="55"/>
    </location>
</feature>